<dbReference type="Proteomes" id="UP000077266">
    <property type="component" value="Unassembled WGS sequence"/>
</dbReference>
<accession>A0A165CGV3</accession>
<name>A0A165CGV3_EXIGL</name>
<evidence type="ECO:0000256" key="1">
    <source>
        <dbReference type="SAM" id="Phobius"/>
    </source>
</evidence>
<evidence type="ECO:0000313" key="2">
    <source>
        <dbReference type="EMBL" id="KZV82427.1"/>
    </source>
</evidence>
<reference evidence="2 3" key="1">
    <citation type="journal article" date="2016" name="Mol. Biol. Evol.">
        <title>Comparative Genomics of Early-Diverging Mushroom-Forming Fungi Provides Insights into the Origins of Lignocellulose Decay Capabilities.</title>
        <authorList>
            <person name="Nagy L.G."/>
            <person name="Riley R."/>
            <person name="Tritt A."/>
            <person name="Adam C."/>
            <person name="Daum C."/>
            <person name="Floudas D."/>
            <person name="Sun H."/>
            <person name="Yadav J.S."/>
            <person name="Pangilinan J."/>
            <person name="Larsson K.H."/>
            <person name="Matsuura K."/>
            <person name="Barry K."/>
            <person name="Labutti K."/>
            <person name="Kuo R."/>
            <person name="Ohm R.A."/>
            <person name="Bhattacharya S.S."/>
            <person name="Shirouzu T."/>
            <person name="Yoshinaga Y."/>
            <person name="Martin F.M."/>
            <person name="Grigoriev I.V."/>
            <person name="Hibbett D.S."/>
        </authorList>
    </citation>
    <scope>NUCLEOTIDE SEQUENCE [LARGE SCALE GENOMIC DNA]</scope>
    <source>
        <strain evidence="2 3">HHB12029</strain>
    </source>
</reference>
<evidence type="ECO:0000313" key="3">
    <source>
        <dbReference type="Proteomes" id="UP000077266"/>
    </source>
</evidence>
<dbReference type="AlphaFoldDB" id="A0A165CGV3"/>
<keyword evidence="3" id="KW-1185">Reference proteome</keyword>
<dbReference type="EMBL" id="KV426325">
    <property type="protein sequence ID" value="KZV82427.1"/>
    <property type="molecule type" value="Genomic_DNA"/>
</dbReference>
<organism evidence="2 3">
    <name type="scientific">Exidia glandulosa HHB12029</name>
    <dbReference type="NCBI Taxonomy" id="1314781"/>
    <lineage>
        <taxon>Eukaryota</taxon>
        <taxon>Fungi</taxon>
        <taxon>Dikarya</taxon>
        <taxon>Basidiomycota</taxon>
        <taxon>Agaricomycotina</taxon>
        <taxon>Agaricomycetes</taxon>
        <taxon>Auriculariales</taxon>
        <taxon>Exidiaceae</taxon>
        <taxon>Exidia</taxon>
    </lineage>
</organism>
<sequence length="136" mass="14654">MTLPLRRGSFFCCCQGRSTGAGPGSLVSCLQCPPLAARDRDRCGRVACFLHRVHFIASSLQALNLLYTTVLVVILYALPYGRPTPTRSLVVPASGVWDQIMRIDLTVVSLSWRLALTPLAFVSSGTGAESRSGIQS</sequence>
<protein>
    <submittedName>
        <fullName evidence="2">Uncharacterized protein</fullName>
    </submittedName>
</protein>
<keyword evidence="1" id="KW-0812">Transmembrane</keyword>
<feature type="transmembrane region" description="Helical" evidence="1">
    <location>
        <begin position="55"/>
        <end position="78"/>
    </location>
</feature>
<dbReference type="PROSITE" id="PS51257">
    <property type="entry name" value="PROKAR_LIPOPROTEIN"/>
    <property type="match status" value="1"/>
</dbReference>
<keyword evidence="1" id="KW-1133">Transmembrane helix</keyword>
<gene>
    <name evidence="2" type="ORF">EXIGLDRAFT_345754</name>
</gene>
<proteinExistence type="predicted"/>
<keyword evidence="1" id="KW-0472">Membrane</keyword>
<dbReference type="InParanoid" id="A0A165CGV3"/>